<feature type="region of interest" description="Disordered" evidence="4">
    <location>
        <begin position="24"/>
        <end position="49"/>
    </location>
</feature>
<feature type="domain" description="Periplasmic binding protein" evidence="6">
    <location>
        <begin position="62"/>
        <end position="319"/>
    </location>
</feature>
<keyword evidence="3 5" id="KW-0732">Signal</keyword>
<evidence type="ECO:0000313" key="8">
    <source>
        <dbReference type="Proteomes" id="UP001144256"/>
    </source>
</evidence>
<comment type="subcellular location">
    <subcellularLocation>
        <location evidence="1">Cell envelope</location>
    </subcellularLocation>
</comment>
<feature type="compositionally biased region" description="Low complexity" evidence="4">
    <location>
        <begin position="37"/>
        <end position="47"/>
    </location>
</feature>
<dbReference type="GO" id="GO:0030246">
    <property type="term" value="F:carbohydrate binding"/>
    <property type="evidence" value="ECO:0007669"/>
    <property type="project" value="UniProtKB-ARBA"/>
</dbReference>
<dbReference type="GO" id="GO:0030313">
    <property type="term" value="C:cell envelope"/>
    <property type="evidence" value="ECO:0007669"/>
    <property type="project" value="UniProtKB-SubCell"/>
</dbReference>
<keyword evidence="8" id="KW-1185">Reference proteome</keyword>
<dbReference type="AlphaFoldDB" id="A0A9W6DD37"/>
<dbReference type="Gene3D" id="3.40.50.2300">
    <property type="match status" value="2"/>
</dbReference>
<evidence type="ECO:0000256" key="5">
    <source>
        <dbReference type="SAM" id="SignalP"/>
    </source>
</evidence>
<feature type="chain" id="PRO_5040939555" description="Periplasmic binding protein domain-containing protein" evidence="5">
    <location>
        <begin position="20"/>
        <end position="356"/>
    </location>
</feature>
<feature type="signal peptide" evidence="5">
    <location>
        <begin position="1"/>
        <end position="19"/>
    </location>
</feature>
<dbReference type="PANTHER" id="PTHR46847:SF1">
    <property type="entry name" value="D-ALLOSE-BINDING PERIPLASMIC PROTEIN-RELATED"/>
    <property type="match status" value="1"/>
</dbReference>
<accession>A0A9W6DD37</accession>
<dbReference type="Pfam" id="PF13407">
    <property type="entry name" value="Peripla_BP_4"/>
    <property type="match status" value="1"/>
</dbReference>
<dbReference type="RefSeq" id="WP_281812060.1">
    <property type="nucleotide sequence ID" value="NZ_BRLB01000001.1"/>
</dbReference>
<dbReference type="SUPFAM" id="SSF53822">
    <property type="entry name" value="Periplasmic binding protein-like I"/>
    <property type="match status" value="1"/>
</dbReference>
<dbReference type="PROSITE" id="PS51257">
    <property type="entry name" value="PROKAR_LIPOPROTEIN"/>
    <property type="match status" value="1"/>
</dbReference>
<protein>
    <recommendedName>
        <fullName evidence="6">Periplasmic binding protein domain-containing protein</fullName>
    </recommendedName>
</protein>
<dbReference type="InterPro" id="IPR028082">
    <property type="entry name" value="Peripla_BP_I"/>
</dbReference>
<organism evidence="7 8">
    <name type="scientific">Vallitalea longa</name>
    <dbReference type="NCBI Taxonomy" id="2936439"/>
    <lineage>
        <taxon>Bacteria</taxon>
        <taxon>Bacillati</taxon>
        <taxon>Bacillota</taxon>
        <taxon>Clostridia</taxon>
        <taxon>Lachnospirales</taxon>
        <taxon>Vallitaleaceae</taxon>
        <taxon>Vallitalea</taxon>
    </lineage>
</organism>
<evidence type="ECO:0000259" key="6">
    <source>
        <dbReference type="Pfam" id="PF13407"/>
    </source>
</evidence>
<dbReference type="PANTHER" id="PTHR46847">
    <property type="entry name" value="D-ALLOSE-BINDING PERIPLASMIC PROTEIN-RELATED"/>
    <property type="match status" value="1"/>
</dbReference>
<comment type="similarity">
    <text evidence="2">Belongs to the bacterial solute-binding protein 2 family.</text>
</comment>
<name>A0A9W6DD37_9FIRM</name>
<feature type="compositionally biased region" description="Basic and acidic residues" evidence="4">
    <location>
        <begin position="24"/>
        <end position="36"/>
    </location>
</feature>
<proteinExistence type="inferred from homology"/>
<evidence type="ECO:0000256" key="3">
    <source>
        <dbReference type="ARBA" id="ARBA00022729"/>
    </source>
</evidence>
<evidence type="ECO:0000256" key="2">
    <source>
        <dbReference type="ARBA" id="ARBA00007639"/>
    </source>
</evidence>
<evidence type="ECO:0000313" key="7">
    <source>
        <dbReference type="EMBL" id="GKX28096.1"/>
    </source>
</evidence>
<comment type="caution">
    <text evidence="7">The sequence shown here is derived from an EMBL/GenBank/DDBJ whole genome shotgun (WGS) entry which is preliminary data.</text>
</comment>
<dbReference type="Proteomes" id="UP001144256">
    <property type="component" value="Unassembled WGS sequence"/>
</dbReference>
<dbReference type="InterPro" id="IPR025997">
    <property type="entry name" value="SBP_2_dom"/>
</dbReference>
<dbReference type="EMBL" id="BRLB01000001">
    <property type="protein sequence ID" value="GKX28096.1"/>
    <property type="molecule type" value="Genomic_DNA"/>
</dbReference>
<sequence length="356" mass="38300">MKKKLLCMLVVVLSLFMVACGSKGDTKSNDGSKSDGDSTSDSDNVSNDSKDKEITVAGIVFQEDQFMKLLQMGYQAAGKEYDAKVLVSNTNNDQAKEVELINTYTSQKIDGIAISPLNETSSIQALKTANDKGLAIAVCNTALNDSDFIVGGFTSDNYLLGKQTGLVAAEFIKNHYEEGEEVRVAILQFKSQLPDLSTQRSNGFIDQIKDIPGVVVVADQDAWLQDKAVQAAGDIITAQESQGGVDIIWGANDGGTIGSVMAVKNAGKEGEVFVFGTDAAEQQLSMLRNEDNVLQAVTGQDPYMIGYKTMEVLLKDILGEDTGVDRGNSMVVPGIVLDRNDKEGLDEFASELENHK</sequence>
<evidence type="ECO:0000256" key="4">
    <source>
        <dbReference type="SAM" id="MobiDB-lite"/>
    </source>
</evidence>
<reference evidence="7" key="1">
    <citation type="submission" date="2022-06" db="EMBL/GenBank/DDBJ databases">
        <title>Vallitalea longa sp. nov., an anaerobic bacterium isolated from marine sediment.</title>
        <authorList>
            <person name="Hirano S."/>
            <person name="Terahara T."/>
            <person name="Mori K."/>
            <person name="Hamada M."/>
            <person name="Matsumoto R."/>
            <person name="Kobayashi T."/>
        </authorList>
    </citation>
    <scope>NUCLEOTIDE SEQUENCE</scope>
    <source>
        <strain evidence="7">SH18-1</strain>
    </source>
</reference>
<gene>
    <name evidence="7" type="ORF">SH1V18_05760</name>
</gene>
<evidence type="ECO:0000256" key="1">
    <source>
        <dbReference type="ARBA" id="ARBA00004196"/>
    </source>
</evidence>